<sequence length="253" mass="28499">MDDSRNLMVADTRSRYRLLSQSTVWWIGAAAACLGLLLLTVILSLVAQNGGAIRHGNKPQVCLMECENLVYNLTKDKDALRDERDQLRINASNLTKAIEVLQSQYNTVSASRDKLQEDVRRLNVSREDQLCPQGLMPFNNKCYFASAKGAAKTWEDSRKDCLERRADLVIITTKEELDFVTNLCSRTWIGLSDTQQEGKWKWVDGTDLVGVGNWHTGEPNDIGNEDCVEISPSDGKWNDVPCTEKLSWICMVP</sequence>
<dbReference type="AlphaFoldDB" id="A0A2U9AZ95"/>
<dbReference type="SMART" id="SM00034">
    <property type="entry name" value="CLECT"/>
    <property type="match status" value="1"/>
</dbReference>
<dbReference type="InterPro" id="IPR050111">
    <property type="entry name" value="C-type_lectin/snaclec_domain"/>
</dbReference>
<keyword evidence="4" id="KW-0812">Transmembrane</keyword>
<keyword evidence="2" id="KW-1015">Disulfide bond</keyword>
<evidence type="ECO:0000313" key="7">
    <source>
        <dbReference type="Ensembl" id="ENSSMAP00000005481.1"/>
    </source>
</evidence>
<dbReference type="CDD" id="cd03590">
    <property type="entry name" value="CLECT_DC-SIGN_like"/>
    <property type="match status" value="1"/>
</dbReference>
<dbReference type="InterPro" id="IPR033989">
    <property type="entry name" value="CD209-like_CTLD"/>
</dbReference>
<protein>
    <submittedName>
        <fullName evidence="6">C-type lectin domain family 4 member E</fullName>
    </submittedName>
</protein>
<evidence type="ECO:0000256" key="2">
    <source>
        <dbReference type="ARBA" id="ARBA00023157"/>
    </source>
</evidence>
<dbReference type="OMA" id="VPWICED"/>
<dbReference type="InterPro" id="IPR016186">
    <property type="entry name" value="C-type_lectin-like/link_sf"/>
</dbReference>
<organism evidence="6 8">
    <name type="scientific">Scophthalmus maximus</name>
    <name type="common">Turbot</name>
    <name type="synonym">Psetta maxima</name>
    <dbReference type="NCBI Taxonomy" id="52904"/>
    <lineage>
        <taxon>Eukaryota</taxon>
        <taxon>Metazoa</taxon>
        <taxon>Chordata</taxon>
        <taxon>Craniata</taxon>
        <taxon>Vertebrata</taxon>
        <taxon>Euteleostomi</taxon>
        <taxon>Actinopterygii</taxon>
        <taxon>Neopterygii</taxon>
        <taxon>Teleostei</taxon>
        <taxon>Neoteleostei</taxon>
        <taxon>Acanthomorphata</taxon>
        <taxon>Carangaria</taxon>
        <taxon>Pleuronectiformes</taxon>
        <taxon>Pleuronectoidei</taxon>
        <taxon>Scophthalmidae</taxon>
        <taxon>Scophthalmus</taxon>
    </lineage>
</organism>
<dbReference type="PROSITE" id="PS00615">
    <property type="entry name" value="C_TYPE_LECTIN_1"/>
    <property type="match status" value="1"/>
</dbReference>
<evidence type="ECO:0000313" key="8">
    <source>
        <dbReference type="Proteomes" id="UP000246464"/>
    </source>
</evidence>
<reference evidence="7" key="2">
    <citation type="submission" date="2020-05" db="EMBL/GenBank/DDBJ databases">
        <authorList>
            <person name="Moser M."/>
        </authorList>
    </citation>
    <scope>NUCLEOTIDE SEQUENCE [LARGE SCALE GENOMIC DNA]</scope>
</reference>
<feature type="transmembrane region" description="Helical" evidence="4">
    <location>
        <begin position="24"/>
        <end position="47"/>
    </location>
</feature>
<feature type="coiled-coil region" evidence="3">
    <location>
        <begin position="63"/>
        <end position="118"/>
    </location>
</feature>
<dbReference type="Ensembl" id="ENSSMAT00000005557.2">
    <property type="protein sequence ID" value="ENSSMAP00000005481.1"/>
    <property type="gene ID" value="ENSSMAG00000003386.2"/>
</dbReference>
<reference evidence="7" key="4">
    <citation type="submission" date="2025-05" db="UniProtKB">
        <authorList>
            <consortium name="Ensembl"/>
        </authorList>
    </citation>
    <scope>IDENTIFICATION</scope>
</reference>
<dbReference type="Pfam" id="PF00059">
    <property type="entry name" value="Lectin_C"/>
    <property type="match status" value="1"/>
</dbReference>
<dbReference type="InterPro" id="IPR018378">
    <property type="entry name" value="C-type_lectin_CS"/>
</dbReference>
<gene>
    <name evidence="7" type="primary">LOC118311080</name>
    <name evidence="6" type="ORF">SMAX5B_011723</name>
</gene>
<evidence type="ECO:0000313" key="6">
    <source>
        <dbReference type="EMBL" id="AWO96891.1"/>
    </source>
</evidence>
<dbReference type="EMBL" id="CP026243">
    <property type="protein sequence ID" value="AWO96891.1"/>
    <property type="molecule type" value="Genomic_DNA"/>
</dbReference>
<evidence type="ECO:0000256" key="4">
    <source>
        <dbReference type="SAM" id="Phobius"/>
    </source>
</evidence>
<evidence type="ECO:0000256" key="1">
    <source>
        <dbReference type="ARBA" id="ARBA00022734"/>
    </source>
</evidence>
<dbReference type="SUPFAM" id="SSF56436">
    <property type="entry name" value="C-type lectin-like"/>
    <property type="match status" value="1"/>
</dbReference>
<evidence type="ECO:0000259" key="5">
    <source>
        <dbReference type="PROSITE" id="PS50041"/>
    </source>
</evidence>
<reference evidence="7" key="3">
    <citation type="submission" date="2023-05" db="EMBL/GenBank/DDBJ databases">
        <title>High-quality long-read genome of Scophthalmus maximus.</title>
        <authorList>
            <person name="Lien S."/>
            <person name="Martinez P."/>
        </authorList>
    </citation>
    <scope>NUCLEOTIDE SEQUENCE [LARGE SCALE GENOMIC DNA]</scope>
</reference>
<reference evidence="6 8" key="1">
    <citation type="submission" date="2017-12" db="EMBL/GenBank/DDBJ databases">
        <title>Integrating genomic resources of turbot (Scophthalmus maximus) in depth evaluation of genetic and physical mapping variation across individuals.</title>
        <authorList>
            <person name="Martinez P."/>
        </authorList>
    </citation>
    <scope>NUCLEOTIDE SEQUENCE [LARGE SCALE GENOMIC DNA]</scope>
</reference>
<dbReference type="Bgee" id="ENSSMAG00000003386">
    <property type="expression patterns" value="Expressed in head kidney and 4 other cell types or tissues"/>
</dbReference>
<evidence type="ECO:0000256" key="3">
    <source>
        <dbReference type="SAM" id="Coils"/>
    </source>
</evidence>
<dbReference type="PROSITE" id="PS51257">
    <property type="entry name" value="PROKAR_LIPOPROTEIN"/>
    <property type="match status" value="1"/>
</dbReference>
<dbReference type="GO" id="GO:0030246">
    <property type="term" value="F:carbohydrate binding"/>
    <property type="evidence" value="ECO:0007669"/>
    <property type="project" value="UniProtKB-KW"/>
</dbReference>
<keyword evidence="8" id="KW-1185">Reference proteome</keyword>
<dbReference type="STRING" id="52904.ENSSMAP00000005481"/>
<accession>A0A2U9AZ95</accession>
<proteinExistence type="predicted"/>
<dbReference type="InterPro" id="IPR001304">
    <property type="entry name" value="C-type_lectin-like"/>
</dbReference>
<feature type="domain" description="C-type lectin" evidence="5">
    <location>
        <begin position="138"/>
        <end position="251"/>
    </location>
</feature>
<keyword evidence="1 6" id="KW-0430">Lectin</keyword>
<keyword evidence="4" id="KW-0472">Membrane</keyword>
<keyword evidence="4" id="KW-1133">Transmembrane helix</keyword>
<dbReference type="PANTHER" id="PTHR22803">
    <property type="entry name" value="MANNOSE, PHOSPHOLIPASE, LECTIN RECEPTOR RELATED"/>
    <property type="match status" value="1"/>
</dbReference>
<dbReference type="Gene3D" id="3.10.100.10">
    <property type="entry name" value="Mannose-Binding Protein A, subunit A"/>
    <property type="match status" value="1"/>
</dbReference>
<dbReference type="KEGG" id="smau:118311080"/>
<dbReference type="PROSITE" id="PS50041">
    <property type="entry name" value="C_TYPE_LECTIN_2"/>
    <property type="match status" value="1"/>
</dbReference>
<dbReference type="Gene3D" id="1.20.5.1000">
    <property type="entry name" value="arf6 gtpase in complex with a specific effector, jip4"/>
    <property type="match status" value="1"/>
</dbReference>
<name>A0A2U9AZ95_SCOMX</name>
<dbReference type="GeneTree" id="ENSGT01020000230338"/>
<dbReference type="Proteomes" id="UP000694558">
    <property type="component" value="Chromosome 1"/>
</dbReference>
<keyword evidence="3" id="KW-0175">Coiled coil</keyword>
<dbReference type="RefSeq" id="XP_035490518.1">
    <property type="nucleotide sequence ID" value="XM_035634625.1"/>
</dbReference>
<dbReference type="OrthoDB" id="8950604at2759"/>
<dbReference type="InterPro" id="IPR016187">
    <property type="entry name" value="CTDL_fold"/>
</dbReference>
<dbReference type="Proteomes" id="UP000246464">
    <property type="component" value="Chromosome 1"/>
</dbReference>
<dbReference type="GeneID" id="118311080"/>